<reference evidence="4" key="3">
    <citation type="submission" date="2011-05" db="EMBL/GenBank/DDBJ databases">
        <title>Complete sequence of Methylomonas methanica MC09.</title>
        <authorList>
            <consortium name="US DOE Joint Genome Institute"/>
            <person name="Lucas S."/>
            <person name="Han J."/>
            <person name="Lapidus A."/>
            <person name="Cheng J.-F."/>
            <person name="Goodwin L."/>
            <person name="Pitluck S."/>
            <person name="Peters L."/>
            <person name="Mikhailova N."/>
            <person name="Teshima H."/>
            <person name="Han C."/>
            <person name="Tapia R."/>
            <person name="Land M."/>
            <person name="Hauser L."/>
            <person name="Kyrpides N."/>
            <person name="Ivanova N."/>
            <person name="Pagani I."/>
            <person name="Stein L."/>
            <person name="Woyke T."/>
        </authorList>
    </citation>
    <scope>NUCLEOTIDE SEQUENCE [LARGE SCALE GENOMIC DNA]</scope>
    <source>
        <strain evidence="4">MC09</strain>
    </source>
</reference>
<dbReference type="STRING" id="857087.Metme_2336"/>
<evidence type="ECO:0000313" key="4">
    <source>
        <dbReference type="Proteomes" id="UP000008888"/>
    </source>
</evidence>
<organism evidence="3 4">
    <name type="scientific">Methylomonas methanica (strain DSM 25384 / MC09)</name>
    <dbReference type="NCBI Taxonomy" id="857087"/>
    <lineage>
        <taxon>Bacteria</taxon>
        <taxon>Pseudomonadati</taxon>
        <taxon>Pseudomonadota</taxon>
        <taxon>Gammaproteobacteria</taxon>
        <taxon>Methylococcales</taxon>
        <taxon>Methylococcaceae</taxon>
        <taxon>Methylomonas</taxon>
    </lineage>
</organism>
<accession>F9ZVC8</accession>
<dbReference type="AlphaFoldDB" id="F9ZVC8"/>
<dbReference type="EMBL" id="CP002738">
    <property type="protein sequence ID" value="AEG00738.1"/>
    <property type="molecule type" value="Genomic_DNA"/>
</dbReference>
<keyword evidence="4" id="KW-1185">Reference proteome</keyword>
<dbReference type="eggNOG" id="ENOG502Z81W">
    <property type="taxonomic scope" value="Bacteria"/>
</dbReference>
<evidence type="ECO:0000313" key="3">
    <source>
        <dbReference type="EMBL" id="AEG00738.1"/>
    </source>
</evidence>
<dbReference type="HOGENOM" id="CLU_065763_0_0_6"/>
<dbReference type="RefSeq" id="WP_013818978.1">
    <property type="nucleotide sequence ID" value="NC_015572.1"/>
</dbReference>
<dbReference type="Proteomes" id="UP000008888">
    <property type="component" value="Chromosome"/>
</dbReference>
<name>F9ZVC8_METMM</name>
<reference key="2">
    <citation type="submission" date="2011-05" db="EMBL/GenBank/DDBJ databases">
        <title>Complete genome sequence of the aerobic marine methanotroph Methylomonas methanica MC09.</title>
        <authorList>
            <person name="Boden R."/>
            <person name="Cunliffe M."/>
            <person name="Scanlan J."/>
            <person name="Moussard H."/>
            <person name="Kits K.D."/>
            <person name="Klotz M."/>
            <person name="Jetten M."/>
            <person name="Vuilleumier S."/>
            <person name="Han J."/>
            <person name="Peters L."/>
            <person name="Mikhailova N."/>
            <person name="Teshima H."/>
            <person name="Tapia R."/>
            <person name="Kyrpides N."/>
            <person name="Ivanova N."/>
            <person name="Pagani I."/>
            <person name="Cheng J.-F."/>
            <person name="Goodwin L."/>
            <person name="Han C."/>
            <person name="Hauser L."/>
            <person name="Land M."/>
            <person name="Lapidus A."/>
            <person name="Lucas S."/>
            <person name="Pitluck S."/>
            <person name="Woyke T."/>
            <person name="Stein L.Y."/>
            <person name="Murrell C."/>
        </authorList>
    </citation>
    <scope>NUCLEOTIDE SEQUENCE</scope>
    <source>
        <strain>MC09</strain>
    </source>
</reference>
<gene>
    <name evidence="3" type="ordered locus">Metme_2336</name>
</gene>
<reference evidence="3 4" key="1">
    <citation type="journal article" date="2011" name="J. Bacteriol.">
        <title>Complete Genome Sequence of the Aerobic Marine Methanotroph Methylomonas methanica MC09.</title>
        <authorList>
            <person name="Boden R."/>
            <person name="Cunliffe M."/>
            <person name="Scanlan J."/>
            <person name="Moussard H."/>
            <person name="Kits K.D."/>
            <person name="Klotz M.G."/>
            <person name="Jetten M.S."/>
            <person name="Vuilleumier S."/>
            <person name="Han J."/>
            <person name="Peters L."/>
            <person name="Mikhailova N."/>
            <person name="Teshima H."/>
            <person name="Tapia R."/>
            <person name="Kyrpides N."/>
            <person name="Ivanova N."/>
            <person name="Pagani I."/>
            <person name="Cheng J.F."/>
            <person name="Goodwin L."/>
            <person name="Han C."/>
            <person name="Hauser L."/>
            <person name="Land M.L."/>
            <person name="Lapidus A."/>
            <person name="Lucas S."/>
            <person name="Pitluck S."/>
            <person name="Woyke T."/>
            <person name="Stein L."/>
            <person name="Murrell J.C."/>
        </authorList>
    </citation>
    <scope>NUCLEOTIDE SEQUENCE [LARGE SCALE GENOMIC DNA]</scope>
    <source>
        <strain evidence="3 4">MC09</strain>
    </source>
</reference>
<proteinExistence type="predicted"/>
<evidence type="ECO:0000259" key="1">
    <source>
        <dbReference type="Pfam" id="PF05144"/>
    </source>
</evidence>
<protein>
    <submittedName>
        <fullName evidence="3">Uncharacterized protein</fullName>
    </submittedName>
</protein>
<dbReference type="InterPro" id="IPR022688">
    <property type="entry name" value="G2P_C"/>
</dbReference>
<dbReference type="InterPro" id="IPR022686">
    <property type="entry name" value="G2P_N"/>
</dbReference>
<feature type="domain" description="Replication-associated protein G2P C-terminal" evidence="2">
    <location>
        <begin position="290"/>
        <end position="374"/>
    </location>
</feature>
<dbReference type="GO" id="GO:0006260">
    <property type="term" value="P:DNA replication"/>
    <property type="evidence" value="ECO:0007669"/>
    <property type="project" value="InterPro"/>
</dbReference>
<evidence type="ECO:0000259" key="2">
    <source>
        <dbReference type="Pfam" id="PF05155"/>
    </source>
</evidence>
<feature type="domain" description="Replication-associated protein G2P N-terminal" evidence="1">
    <location>
        <begin position="50"/>
        <end position="253"/>
    </location>
</feature>
<dbReference type="Pfam" id="PF05144">
    <property type="entry name" value="Phage_CRI"/>
    <property type="match status" value="1"/>
</dbReference>
<dbReference type="KEGG" id="mmt:Metme_2336"/>
<sequence>MMFFDWLSCYQDFDFDLPIIADDGYCFIDFTAPEEDQLKTPRQNRIHHEGSYSTSIQVHVKGRRIVVSGNPSRFNRLDNLFGFQTIDQCLAVYNQILASLGLPLFTPCTKIGFIQKEQANGSIKLVPVANGVVLTTLHITSNISVGPGGCIDSYLKAISMLPYRHSVPRLHADGKTVDWLSKQGNARELYPSVYDKGHEMKFKTLPNIKRKYGEKSPEYQYIQQLQQYCESHGVARFEQKLNAPFLNRHNLQFYGLSDYSILETLHTDFLNLDHKMQVSSMNINTISETLINEGIVDNTRAANITALYALNWMNGQTFDPKKSQVQTHRARLRKIGIDILKPCNLLVFSPVIVKEVTEIHKQPLKAPDFYKHPNHLRLVA</sequence>
<dbReference type="Pfam" id="PF05155">
    <property type="entry name" value="G2P_X_C"/>
    <property type="match status" value="1"/>
</dbReference>